<dbReference type="Gene3D" id="3.90.1570.10">
    <property type="entry name" value="tt1808, chain A"/>
    <property type="match status" value="1"/>
</dbReference>
<evidence type="ECO:0000313" key="3">
    <source>
        <dbReference type="Proteomes" id="UP000199515"/>
    </source>
</evidence>
<evidence type="ECO:0000259" key="1">
    <source>
        <dbReference type="Pfam" id="PF05685"/>
    </source>
</evidence>
<dbReference type="InterPro" id="IPR008538">
    <property type="entry name" value="Uma2"/>
</dbReference>
<dbReference type="EMBL" id="FNON01000009">
    <property type="protein sequence ID" value="SDZ09763.1"/>
    <property type="molecule type" value="Genomic_DNA"/>
</dbReference>
<dbReference type="GO" id="GO:0004519">
    <property type="term" value="F:endonuclease activity"/>
    <property type="evidence" value="ECO:0007669"/>
    <property type="project" value="UniProtKB-KW"/>
</dbReference>
<keyword evidence="2" id="KW-0540">Nuclease</keyword>
<sequence>MSHWATATLHKPCEGGSVMVAPAETESVPIRPGGWTADDVLAFSEDQFPGQRVELVDGALLVSPAPSSGHQRLLHRLQLQLATALPDGAELLPGVNVRLGGKRLLVPDLALVARAGMETSCYDESDLLLAVEIESPSTRLRDRGLKHTLYAEAMVRYYLLVDPDLHAATLFELGTGEYVPIARSESGRIELHRPFETTVDLTG</sequence>
<reference evidence="2 3" key="1">
    <citation type="submission" date="2016-10" db="EMBL/GenBank/DDBJ databases">
        <authorList>
            <person name="de Groot N.N."/>
        </authorList>
    </citation>
    <scope>NUCLEOTIDE SEQUENCE [LARGE SCALE GENOMIC DNA]</scope>
    <source>
        <strain evidence="2 3">CPCC 202699</strain>
    </source>
</reference>
<dbReference type="STRING" id="589385.SAMN05421504_109180"/>
<dbReference type="PANTHER" id="PTHR35400:SF3">
    <property type="entry name" value="SLL1072 PROTEIN"/>
    <property type="match status" value="1"/>
</dbReference>
<dbReference type="AlphaFoldDB" id="A0A1H3Q909"/>
<keyword evidence="3" id="KW-1185">Reference proteome</keyword>
<gene>
    <name evidence="2" type="ORF">SAMN05421504_109180</name>
</gene>
<dbReference type="InterPro" id="IPR011335">
    <property type="entry name" value="Restrct_endonuc-II-like"/>
</dbReference>
<proteinExistence type="predicted"/>
<accession>A0A1H3Q909</accession>
<dbReference type="PANTHER" id="PTHR35400">
    <property type="entry name" value="SLR1083 PROTEIN"/>
    <property type="match status" value="1"/>
</dbReference>
<dbReference type="SUPFAM" id="SSF52980">
    <property type="entry name" value="Restriction endonuclease-like"/>
    <property type="match status" value="1"/>
</dbReference>
<keyword evidence="2" id="KW-0255">Endonuclease</keyword>
<organism evidence="2 3">
    <name type="scientific">Amycolatopsis xylanica</name>
    <dbReference type="NCBI Taxonomy" id="589385"/>
    <lineage>
        <taxon>Bacteria</taxon>
        <taxon>Bacillati</taxon>
        <taxon>Actinomycetota</taxon>
        <taxon>Actinomycetes</taxon>
        <taxon>Pseudonocardiales</taxon>
        <taxon>Pseudonocardiaceae</taxon>
        <taxon>Amycolatopsis</taxon>
    </lineage>
</organism>
<evidence type="ECO:0000313" key="2">
    <source>
        <dbReference type="EMBL" id="SDZ09763.1"/>
    </source>
</evidence>
<protein>
    <submittedName>
        <fullName evidence="2">Endonuclease, Uma2 family (Restriction endonuclease fold)</fullName>
    </submittedName>
</protein>
<dbReference type="InterPro" id="IPR012296">
    <property type="entry name" value="Nuclease_put_TT1808"/>
</dbReference>
<keyword evidence="2" id="KW-0378">Hydrolase</keyword>
<name>A0A1H3Q909_9PSEU</name>
<dbReference type="Proteomes" id="UP000199515">
    <property type="component" value="Unassembled WGS sequence"/>
</dbReference>
<dbReference type="CDD" id="cd06260">
    <property type="entry name" value="DUF820-like"/>
    <property type="match status" value="1"/>
</dbReference>
<feature type="domain" description="Putative restriction endonuclease" evidence="1">
    <location>
        <begin position="47"/>
        <end position="194"/>
    </location>
</feature>
<dbReference type="Pfam" id="PF05685">
    <property type="entry name" value="Uma2"/>
    <property type="match status" value="1"/>
</dbReference>